<sequence length="159" mass="17059">MTTKSDFDPEEWARIVRAPMVAGLAITLADPGGPIEAAKETMATMHSATSPPSREQLLSEVALDVQEMVQHKQNPLKGYRPTGDQPTGDLVLAELREVHDIVAAKASPEESAAFGEWLVGAARAAAEAAREGGFLGFHAVRVSEREQAMIDRVRETVAA</sequence>
<protein>
    <submittedName>
        <fullName evidence="1">Uncharacterized protein</fullName>
    </submittedName>
</protein>
<accession>A0A7Y9E852</accession>
<reference evidence="1 2" key="1">
    <citation type="submission" date="2020-07" db="EMBL/GenBank/DDBJ databases">
        <title>Sequencing the genomes of 1000 actinobacteria strains.</title>
        <authorList>
            <person name="Klenk H.-P."/>
        </authorList>
    </citation>
    <scope>NUCLEOTIDE SEQUENCE [LARGE SCALE GENOMIC DNA]</scope>
    <source>
        <strain evidence="1 2">DSM 21350</strain>
    </source>
</reference>
<gene>
    <name evidence="1" type="ORF">BJZ21_003069</name>
</gene>
<keyword evidence="2" id="KW-1185">Reference proteome</keyword>
<proteinExistence type="predicted"/>
<name>A0A7Y9E852_9ACTN</name>
<evidence type="ECO:0000313" key="1">
    <source>
        <dbReference type="EMBL" id="NYD42986.1"/>
    </source>
</evidence>
<dbReference type="AlphaFoldDB" id="A0A7Y9E852"/>
<evidence type="ECO:0000313" key="2">
    <source>
        <dbReference type="Proteomes" id="UP000535511"/>
    </source>
</evidence>
<comment type="caution">
    <text evidence="1">The sequence shown here is derived from an EMBL/GenBank/DDBJ whole genome shotgun (WGS) entry which is preliminary data.</text>
</comment>
<dbReference type="EMBL" id="JACCBG010000001">
    <property type="protein sequence ID" value="NYD42986.1"/>
    <property type="molecule type" value="Genomic_DNA"/>
</dbReference>
<organism evidence="1 2">
    <name type="scientific">Nocardioides panaciterrulae</name>
    <dbReference type="NCBI Taxonomy" id="661492"/>
    <lineage>
        <taxon>Bacteria</taxon>
        <taxon>Bacillati</taxon>
        <taxon>Actinomycetota</taxon>
        <taxon>Actinomycetes</taxon>
        <taxon>Propionibacteriales</taxon>
        <taxon>Nocardioidaceae</taxon>
        <taxon>Nocardioides</taxon>
    </lineage>
</organism>
<dbReference type="Proteomes" id="UP000535511">
    <property type="component" value="Unassembled WGS sequence"/>
</dbReference>
<dbReference type="RefSeq" id="WP_179664553.1">
    <property type="nucleotide sequence ID" value="NZ_JACCBG010000001.1"/>
</dbReference>